<evidence type="ECO:0000313" key="7">
    <source>
        <dbReference type="Proteomes" id="UP000014803"/>
    </source>
</evidence>
<dbReference type="PIRSF" id="PIRSF037505">
    <property type="entry name" value="Betaine_HMT"/>
    <property type="match status" value="1"/>
</dbReference>
<dbReference type="Proteomes" id="UP000014803">
    <property type="component" value="Chromosome"/>
</dbReference>
<reference evidence="6 7" key="1">
    <citation type="journal article" date="2013" name="Sci. Rep.">
        <title>Extraordinary expansion of a Sorangium cellulosum genome from an alkaline milieu.</title>
        <authorList>
            <person name="Han K."/>
            <person name="Li Z.F."/>
            <person name="Peng R."/>
            <person name="Zhu L.P."/>
            <person name="Zhou T."/>
            <person name="Wang L.G."/>
            <person name="Li S.G."/>
            <person name="Zhang X.B."/>
            <person name="Hu W."/>
            <person name="Wu Z.H."/>
            <person name="Qin N."/>
            <person name="Li Y.Z."/>
        </authorList>
    </citation>
    <scope>NUCLEOTIDE SEQUENCE [LARGE SCALE GENOMIC DNA]</scope>
    <source>
        <strain evidence="6 7">So0157-2</strain>
    </source>
</reference>
<dbReference type="GO" id="GO:0032259">
    <property type="term" value="P:methylation"/>
    <property type="evidence" value="ECO:0007669"/>
    <property type="project" value="UniProtKB-KW"/>
</dbReference>
<organism evidence="6 7">
    <name type="scientific">Sorangium cellulosum So0157-2</name>
    <dbReference type="NCBI Taxonomy" id="1254432"/>
    <lineage>
        <taxon>Bacteria</taxon>
        <taxon>Pseudomonadati</taxon>
        <taxon>Myxococcota</taxon>
        <taxon>Polyangia</taxon>
        <taxon>Polyangiales</taxon>
        <taxon>Polyangiaceae</taxon>
        <taxon>Sorangium</taxon>
    </lineage>
</organism>
<evidence type="ECO:0000313" key="6">
    <source>
        <dbReference type="EMBL" id="AGP33641.1"/>
    </source>
</evidence>
<dbReference type="PANTHER" id="PTHR11103:SF18">
    <property type="entry name" value="SLR1189 PROTEIN"/>
    <property type="match status" value="1"/>
</dbReference>
<dbReference type="GO" id="GO:0008168">
    <property type="term" value="F:methyltransferase activity"/>
    <property type="evidence" value="ECO:0007669"/>
    <property type="project" value="UniProtKB-UniRule"/>
</dbReference>
<evidence type="ECO:0000256" key="4">
    <source>
        <dbReference type="PROSITE-ProRule" id="PRU00333"/>
    </source>
</evidence>
<proteinExistence type="predicted"/>
<keyword evidence="3 4" id="KW-0862">Zinc</keyword>
<dbReference type="AlphaFoldDB" id="S4XMJ0"/>
<comment type="cofactor">
    <cofactor evidence="3">
        <name>Zn(2+)</name>
        <dbReference type="ChEBI" id="CHEBI:29105"/>
    </cofactor>
    <text evidence="3">Binds 1 zinc ion per subunit.</text>
</comment>
<evidence type="ECO:0000259" key="5">
    <source>
        <dbReference type="PROSITE" id="PS50970"/>
    </source>
</evidence>
<keyword evidence="3 4" id="KW-0479">Metal-binding</keyword>
<dbReference type="InterPro" id="IPR003726">
    <property type="entry name" value="HCY_dom"/>
</dbReference>
<feature type="binding site" evidence="3 4">
    <location>
        <position position="278"/>
    </location>
    <ligand>
        <name>Zn(2+)</name>
        <dbReference type="ChEBI" id="CHEBI:29105"/>
    </ligand>
</feature>
<evidence type="ECO:0000256" key="1">
    <source>
        <dbReference type="ARBA" id="ARBA00022603"/>
    </source>
</evidence>
<keyword evidence="1 4" id="KW-0489">Methyltransferase</keyword>
<dbReference type="PROSITE" id="PS50970">
    <property type="entry name" value="HCY"/>
    <property type="match status" value="1"/>
</dbReference>
<name>S4XMJ0_SORCE</name>
<dbReference type="eggNOG" id="COG2040">
    <property type="taxonomic scope" value="Bacteria"/>
</dbReference>
<feature type="binding site" evidence="3 4">
    <location>
        <position position="213"/>
    </location>
    <ligand>
        <name>Zn(2+)</name>
        <dbReference type="ChEBI" id="CHEBI:29105"/>
    </ligand>
</feature>
<accession>S4XMJ0</accession>
<feature type="domain" description="Hcy-binding" evidence="5">
    <location>
        <begin position="9"/>
        <end position="293"/>
    </location>
</feature>
<protein>
    <recommendedName>
        <fullName evidence="5">Hcy-binding domain-containing protein</fullName>
    </recommendedName>
</protein>
<dbReference type="GO" id="GO:0008270">
    <property type="term" value="F:zinc ion binding"/>
    <property type="evidence" value="ECO:0007669"/>
    <property type="project" value="InterPro"/>
</dbReference>
<dbReference type="PATRIC" id="fig|1254432.3.peg.767"/>
<dbReference type="GO" id="GO:0009086">
    <property type="term" value="P:methionine biosynthetic process"/>
    <property type="evidence" value="ECO:0007669"/>
    <property type="project" value="InterPro"/>
</dbReference>
<evidence type="ECO:0000256" key="3">
    <source>
        <dbReference type="PIRSR" id="PIRSR037505-2"/>
    </source>
</evidence>
<evidence type="ECO:0000256" key="2">
    <source>
        <dbReference type="ARBA" id="ARBA00022679"/>
    </source>
</evidence>
<dbReference type="Gene3D" id="3.20.20.330">
    <property type="entry name" value="Homocysteine-binding-like domain"/>
    <property type="match status" value="1"/>
</dbReference>
<dbReference type="InterPro" id="IPR017226">
    <property type="entry name" value="BHMT-like"/>
</dbReference>
<dbReference type="HOGENOM" id="CLU_004914_3_0_7"/>
<sequence length="305" mass="31651">MVDEQSARSRRVETTAEADIVVLDGPLGTALAARGVETPAPLWSAAALLDARGCDVVRAIHRDYARAGATVHTANTFRTKRRQAGAAWAELLARAVSLAREAVREVDPRHRIAGSIAPLEDCYRPDLSPASARQEHRELAQALAAARVDVLLCETFPHVGEALVALEEAVATGVEAWVSFTAGPGADLLSPEDIGAAAREAAARGARAVLVNCTPATRTLEHVERLAACGVPFGAYANAGAEAEGLGWAEGQGRASAARYADLARGWIEAGATIVGGCCGTGPAHIAALRALADEAARRPAGPPR</sequence>
<dbReference type="SUPFAM" id="SSF82282">
    <property type="entry name" value="Homocysteine S-methyltransferase"/>
    <property type="match status" value="1"/>
</dbReference>
<gene>
    <name evidence="6" type="ORF">SCE1572_03495</name>
</gene>
<dbReference type="Pfam" id="PF02574">
    <property type="entry name" value="S-methyl_trans"/>
    <property type="match status" value="1"/>
</dbReference>
<dbReference type="OrthoDB" id="9803687at2"/>
<dbReference type="EMBL" id="CP003969">
    <property type="protein sequence ID" value="AGP33641.1"/>
    <property type="molecule type" value="Genomic_DNA"/>
</dbReference>
<dbReference type="STRING" id="1254432.SCE1572_03495"/>
<dbReference type="InterPro" id="IPR036589">
    <property type="entry name" value="HCY_dom_sf"/>
</dbReference>
<feature type="binding site" evidence="3 4">
    <location>
        <position position="279"/>
    </location>
    <ligand>
        <name>Zn(2+)</name>
        <dbReference type="ChEBI" id="CHEBI:29105"/>
    </ligand>
</feature>
<dbReference type="KEGG" id="scu:SCE1572_03495"/>
<dbReference type="PANTHER" id="PTHR11103">
    <property type="entry name" value="SLR1189 PROTEIN"/>
    <property type="match status" value="1"/>
</dbReference>
<keyword evidence="2 4" id="KW-0808">Transferase</keyword>